<dbReference type="PANTHER" id="PTHR45138:SF9">
    <property type="entry name" value="DIGUANYLATE CYCLASE DGCM-RELATED"/>
    <property type="match status" value="1"/>
</dbReference>
<feature type="domain" description="GGDEF" evidence="3">
    <location>
        <begin position="128"/>
        <end position="258"/>
    </location>
</feature>
<dbReference type="InterPro" id="IPR000160">
    <property type="entry name" value="GGDEF_dom"/>
</dbReference>
<dbReference type="HOGENOM" id="CLU_000445_11_5_5"/>
<gene>
    <name evidence="4" type="ORF">RSPPHO_00217</name>
</gene>
<dbReference type="GO" id="GO:0043709">
    <property type="term" value="P:cell adhesion involved in single-species biofilm formation"/>
    <property type="evidence" value="ECO:0007669"/>
    <property type="project" value="TreeGrafter"/>
</dbReference>
<dbReference type="PROSITE" id="PS50887">
    <property type="entry name" value="GGDEF"/>
    <property type="match status" value="1"/>
</dbReference>
<dbReference type="AlphaFoldDB" id="H6SMG0"/>
<evidence type="ECO:0000256" key="1">
    <source>
        <dbReference type="ARBA" id="ARBA00012528"/>
    </source>
</evidence>
<dbReference type="CDD" id="cd01949">
    <property type="entry name" value="GGDEF"/>
    <property type="match status" value="1"/>
</dbReference>
<dbReference type="NCBIfam" id="NF038266">
    <property type="entry name" value="diguan_SiaD"/>
    <property type="match status" value="1"/>
</dbReference>
<dbReference type="Pfam" id="PF00990">
    <property type="entry name" value="GGDEF"/>
    <property type="match status" value="1"/>
</dbReference>
<dbReference type="STRING" id="1150469.RSPPHO_00217"/>
<dbReference type="KEGG" id="rpm:RSPPHO_00217"/>
<proteinExistence type="predicted"/>
<evidence type="ECO:0000313" key="5">
    <source>
        <dbReference type="Proteomes" id="UP000033220"/>
    </source>
</evidence>
<dbReference type="GO" id="GO:0052621">
    <property type="term" value="F:diguanylate cyclase activity"/>
    <property type="evidence" value="ECO:0007669"/>
    <property type="project" value="UniProtKB-EC"/>
</dbReference>
<evidence type="ECO:0000259" key="3">
    <source>
        <dbReference type="PROSITE" id="PS50887"/>
    </source>
</evidence>
<dbReference type="FunFam" id="3.30.70.270:FF:000001">
    <property type="entry name" value="Diguanylate cyclase domain protein"/>
    <property type="match status" value="1"/>
</dbReference>
<keyword evidence="5" id="KW-1185">Reference proteome</keyword>
<comment type="catalytic activity">
    <reaction evidence="2">
        <text>2 GTP = 3',3'-c-di-GMP + 2 diphosphate</text>
        <dbReference type="Rhea" id="RHEA:24898"/>
        <dbReference type="ChEBI" id="CHEBI:33019"/>
        <dbReference type="ChEBI" id="CHEBI:37565"/>
        <dbReference type="ChEBI" id="CHEBI:58805"/>
        <dbReference type="EC" id="2.7.7.65"/>
    </reaction>
</comment>
<dbReference type="SMART" id="SM00267">
    <property type="entry name" value="GGDEF"/>
    <property type="match status" value="1"/>
</dbReference>
<dbReference type="SUPFAM" id="SSF55073">
    <property type="entry name" value="Nucleotide cyclase"/>
    <property type="match status" value="1"/>
</dbReference>
<reference evidence="4 5" key="1">
    <citation type="submission" date="2012-02" db="EMBL/GenBank/DDBJ databases">
        <title>Shotgun genome sequence of Phaeospirillum photometricum DSM 122.</title>
        <authorList>
            <person name="Duquesne K."/>
            <person name="Sturgis J."/>
        </authorList>
    </citation>
    <scope>NUCLEOTIDE SEQUENCE [LARGE SCALE GENOMIC DNA]</scope>
    <source>
        <strain evidence="5">DSM122</strain>
    </source>
</reference>
<dbReference type="GO" id="GO:0005886">
    <property type="term" value="C:plasma membrane"/>
    <property type="evidence" value="ECO:0007669"/>
    <property type="project" value="TreeGrafter"/>
</dbReference>
<dbReference type="RefSeq" id="WP_014413483.1">
    <property type="nucleotide sequence ID" value="NC_017059.1"/>
</dbReference>
<dbReference type="Proteomes" id="UP000033220">
    <property type="component" value="Chromosome DSM 122"/>
</dbReference>
<dbReference type="EMBL" id="HE663493">
    <property type="protein sequence ID" value="CCG06843.1"/>
    <property type="molecule type" value="Genomic_DNA"/>
</dbReference>
<dbReference type="PANTHER" id="PTHR45138">
    <property type="entry name" value="REGULATORY COMPONENTS OF SENSORY TRANSDUCTION SYSTEM"/>
    <property type="match status" value="1"/>
</dbReference>
<sequence length="262" mass="29794">MKEALDLRVTTALAAAHPDPEDLRGLLQELFDRYQTQQRLLDRLTHISDRYQNAERDRGQTYAENYQRKVRQIEKIVRISDHYQAMLRSLNEHLHTISTHDELTGLPNRRYMRDRLAQEMAYAERHQSVFSLALADIDRFKTINDTWGHSMGDQVLAHTAALLQSEIREYDVCSRWGGEEFLLLFPSCPLAEALLLAERLRESVAVPATPSDLPGVTVSVGLTEVRPGDSLDDALKRADTALYKAKDQGRNRVITLSGRGLA</sequence>
<dbReference type="OrthoDB" id="9812260at2"/>
<evidence type="ECO:0000256" key="2">
    <source>
        <dbReference type="ARBA" id="ARBA00034247"/>
    </source>
</evidence>
<evidence type="ECO:0000313" key="4">
    <source>
        <dbReference type="EMBL" id="CCG06843.1"/>
    </source>
</evidence>
<dbReference type="PATRIC" id="fig|1150469.3.peg.267"/>
<dbReference type="InterPro" id="IPR029787">
    <property type="entry name" value="Nucleotide_cyclase"/>
</dbReference>
<name>H6SMG0_PARPM</name>
<dbReference type="Gene3D" id="3.30.70.270">
    <property type="match status" value="1"/>
</dbReference>
<dbReference type="EC" id="2.7.7.65" evidence="1"/>
<accession>H6SMG0</accession>
<dbReference type="InterPro" id="IPR050469">
    <property type="entry name" value="Diguanylate_Cyclase"/>
</dbReference>
<dbReference type="NCBIfam" id="TIGR00254">
    <property type="entry name" value="GGDEF"/>
    <property type="match status" value="1"/>
</dbReference>
<dbReference type="InterPro" id="IPR043128">
    <property type="entry name" value="Rev_trsase/Diguanyl_cyclase"/>
</dbReference>
<dbReference type="eggNOG" id="COG3706">
    <property type="taxonomic scope" value="Bacteria"/>
</dbReference>
<dbReference type="GO" id="GO:1902201">
    <property type="term" value="P:negative regulation of bacterial-type flagellum-dependent cell motility"/>
    <property type="evidence" value="ECO:0007669"/>
    <property type="project" value="TreeGrafter"/>
</dbReference>
<organism evidence="4 5">
    <name type="scientific">Pararhodospirillum photometricum DSM 122</name>
    <dbReference type="NCBI Taxonomy" id="1150469"/>
    <lineage>
        <taxon>Bacteria</taxon>
        <taxon>Pseudomonadati</taxon>
        <taxon>Pseudomonadota</taxon>
        <taxon>Alphaproteobacteria</taxon>
        <taxon>Rhodospirillales</taxon>
        <taxon>Rhodospirillaceae</taxon>
        <taxon>Pararhodospirillum</taxon>
    </lineage>
</organism>
<protein>
    <recommendedName>
        <fullName evidence="1">diguanylate cyclase</fullName>
        <ecNumber evidence="1">2.7.7.65</ecNumber>
    </recommendedName>
</protein>